<dbReference type="Proteomes" id="UP001600064">
    <property type="component" value="Unassembled WGS sequence"/>
</dbReference>
<accession>A0ABR4D7J4</accession>
<name>A0ABR4D7J4_9PEZI</name>
<feature type="chain" id="PRO_5046656268" description="LPXTG-domain-containing protein" evidence="3">
    <location>
        <begin position="20"/>
        <end position="588"/>
    </location>
</feature>
<feature type="compositionally biased region" description="Gly residues" evidence="1">
    <location>
        <begin position="436"/>
        <end position="446"/>
    </location>
</feature>
<feature type="transmembrane region" description="Helical" evidence="2">
    <location>
        <begin position="227"/>
        <end position="254"/>
    </location>
</feature>
<dbReference type="EMBL" id="JAZGUE010000005">
    <property type="protein sequence ID" value="KAL2266300.1"/>
    <property type="molecule type" value="Genomic_DNA"/>
</dbReference>
<dbReference type="RefSeq" id="XP_070865027.1">
    <property type="nucleotide sequence ID" value="XM_071012276.1"/>
</dbReference>
<keyword evidence="2" id="KW-1133">Transmembrane helix</keyword>
<evidence type="ECO:0008006" key="6">
    <source>
        <dbReference type="Google" id="ProtNLM"/>
    </source>
</evidence>
<feature type="compositionally biased region" description="Pro residues" evidence="1">
    <location>
        <begin position="465"/>
        <end position="481"/>
    </location>
</feature>
<feature type="signal peptide" evidence="3">
    <location>
        <begin position="1"/>
        <end position="19"/>
    </location>
</feature>
<keyword evidence="3" id="KW-0732">Signal</keyword>
<comment type="caution">
    <text evidence="4">The sequence shown here is derived from an EMBL/GenBank/DDBJ whole genome shotgun (WGS) entry which is preliminary data.</text>
</comment>
<evidence type="ECO:0000256" key="2">
    <source>
        <dbReference type="SAM" id="Phobius"/>
    </source>
</evidence>
<gene>
    <name evidence="4" type="ORF">VTJ83DRAFT_5652</name>
</gene>
<proteinExistence type="predicted"/>
<dbReference type="GeneID" id="98126920"/>
<feature type="region of interest" description="Disordered" evidence="1">
    <location>
        <begin position="325"/>
        <end position="345"/>
    </location>
</feature>
<reference evidence="4 5" key="1">
    <citation type="journal article" date="2024" name="Commun. Biol.">
        <title>Comparative genomic analysis of thermophilic fungi reveals convergent evolutionary adaptations and gene losses.</title>
        <authorList>
            <person name="Steindorff A.S."/>
            <person name="Aguilar-Pontes M.V."/>
            <person name="Robinson A.J."/>
            <person name="Andreopoulos B."/>
            <person name="LaButti K."/>
            <person name="Kuo A."/>
            <person name="Mondo S."/>
            <person name="Riley R."/>
            <person name="Otillar R."/>
            <person name="Haridas S."/>
            <person name="Lipzen A."/>
            <person name="Grimwood J."/>
            <person name="Schmutz J."/>
            <person name="Clum A."/>
            <person name="Reid I.D."/>
            <person name="Moisan M.C."/>
            <person name="Butler G."/>
            <person name="Nguyen T.T.M."/>
            <person name="Dewar K."/>
            <person name="Conant G."/>
            <person name="Drula E."/>
            <person name="Henrissat B."/>
            <person name="Hansel C."/>
            <person name="Singer S."/>
            <person name="Hutchinson M.I."/>
            <person name="de Vries R.P."/>
            <person name="Natvig D.O."/>
            <person name="Powell A.J."/>
            <person name="Tsang A."/>
            <person name="Grigoriev I.V."/>
        </authorList>
    </citation>
    <scope>NUCLEOTIDE SEQUENCE [LARGE SCALE GENOMIC DNA]</scope>
    <source>
        <strain evidence="4 5">ATCC 22073</strain>
    </source>
</reference>
<sequence length="588" mass="62295">MARSTLLFALWTTCQLSSALQVTPNSPCAPVCMDSPGLDVSDPNSSTTKTSDIPCVDSDYSSPVGAKFKDCMTCLQSSTFSQGSESDVMWFLYNLRYAASFCVFGHPNGTGFGSSPCTTDASCGRLASSFEHGIPDPSGTTAYSYCSAGGGQAMDFDTYERCVPCISADGTHEILTNFFVALEAGCRQQPAPGVVLGLNDTIFSTTQVSIVDPADLLKDKDSEKPPLPVTVIIGIVAGAVIVLLIISATTFICLRRRRNRRARASGHFDFSHRSHRRSSMSFQCQTHLVSPRFWPDASASQDFNALSPATNDDGPATARRSSIYKPPALEEDKPQLEQEPQQGFEKSITKKAALASVPLHQISTTLPPVSPPPQAHCYSPFSPASTDHLIRSPLSADSARSTTALLPSIKPYVPAEHGMLNSSPATVTTASPVSTYGGGGGGGGGNASPQLFGLDLTGPGRAWPLPEPQPSHPSALSPPSPRLYQHRHSPQPQPLTHSQSNPYFPARDATITTTITTPTFPIGGADDRSAPRRQHPVANPLTLKTSRSSGLLQVSMGRRSPKPGGGSGTGSPVESVEIKTAFAAPPRR</sequence>
<organism evidence="4 5">
    <name type="scientific">Remersonia thermophila</name>
    <dbReference type="NCBI Taxonomy" id="72144"/>
    <lineage>
        <taxon>Eukaryota</taxon>
        <taxon>Fungi</taxon>
        <taxon>Dikarya</taxon>
        <taxon>Ascomycota</taxon>
        <taxon>Pezizomycotina</taxon>
        <taxon>Sordariomycetes</taxon>
        <taxon>Sordariomycetidae</taxon>
        <taxon>Sordariales</taxon>
        <taxon>Sordariales incertae sedis</taxon>
        <taxon>Remersonia</taxon>
    </lineage>
</organism>
<feature type="compositionally biased region" description="Polar residues" evidence="1">
    <location>
        <begin position="542"/>
        <end position="552"/>
    </location>
</feature>
<feature type="region of interest" description="Disordered" evidence="1">
    <location>
        <begin position="431"/>
        <end position="588"/>
    </location>
</feature>
<keyword evidence="2" id="KW-0472">Membrane</keyword>
<evidence type="ECO:0000313" key="5">
    <source>
        <dbReference type="Proteomes" id="UP001600064"/>
    </source>
</evidence>
<evidence type="ECO:0000256" key="3">
    <source>
        <dbReference type="SAM" id="SignalP"/>
    </source>
</evidence>
<protein>
    <recommendedName>
        <fullName evidence="6">LPXTG-domain-containing protein</fullName>
    </recommendedName>
</protein>
<evidence type="ECO:0000313" key="4">
    <source>
        <dbReference type="EMBL" id="KAL2266300.1"/>
    </source>
</evidence>
<keyword evidence="5" id="KW-1185">Reference proteome</keyword>
<feature type="compositionally biased region" description="Low complexity" evidence="1">
    <location>
        <begin position="510"/>
        <end position="522"/>
    </location>
</feature>
<evidence type="ECO:0000256" key="1">
    <source>
        <dbReference type="SAM" id="MobiDB-lite"/>
    </source>
</evidence>
<keyword evidence="2" id="KW-0812">Transmembrane</keyword>